<dbReference type="Gene3D" id="3.20.20.140">
    <property type="entry name" value="Metal-dependent hydrolases"/>
    <property type="match status" value="1"/>
</dbReference>
<dbReference type="SUPFAM" id="SSF51556">
    <property type="entry name" value="Metallo-dependent hydrolases"/>
    <property type="match status" value="1"/>
</dbReference>
<dbReference type="PANTHER" id="PTHR35563:SF2">
    <property type="entry name" value="BARREL METAL-DEPENDENT HYDROLASE, PUTATIVE (AFU_ORTHOLOGUE AFUA_1G16240)-RELATED"/>
    <property type="match status" value="1"/>
</dbReference>
<evidence type="ECO:0000313" key="2">
    <source>
        <dbReference type="EMBL" id="OUD09369.1"/>
    </source>
</evidence>
<dbReference type="GO" id="GO:0016787">
    <property type="term" value="F:hydrolase activity"/>
    <property type="evidence" value="ECO:0007669"/>
    <property type="project" value="UniProtKB-KW"/>
</dbReference>
<sequence>MTIQDIPKVDCHCHVFDPDRFPYDPASPYHPAGQEIGTAAQLKNVFAAYGVQHALLVQPNSGYEFDNACMLDAIAHSDGKWKGIAIAEADTSLDQLAELKAQGIVGIAANVTFYDKGYYKEFGPLFDRIAQQDMFLQVQVAGDLLMDIVPMLNDTGARLLFDHCGRPDTAAGLSQPAFQQLLKFGETKRAAIKLSGYAKFAALPHPFDDASPYINALINAFGTDNCLWGSDWPFLRATSRVDYGPLLDVFARFVSDPTAQRKILWDNPKRLFSFESV</sequence>
<dbReference type="AlphaFoldDB" id="A0A251WY01"/>
<dbReference type="OrthoDB" id="9787654at2"/>
<dbReference type="EMBL" id="MSPP01000002">
    <property type="protein sequence ID" value="OUD09369.1"/>
    <property type="molecule type" value="Genomic_DNA"/>
</dbReference>
<keyword evidence="2" id="KW-0378">Hydrolase</keyword>
<keyword evidence="3" id="KW-1185">Reference proteome</keyword>
<comment type="caution">
    <text evidence="2">The sequence shown here is derived from an EMBL/GenBank/DDBJ whole genome shotgun (WGS) entry which is preliminary data.</text>
</comment>
<dbReference type="InterPro" id="IPR032466">
    <property type="entry name" value="Metal_Hydrolase"/>
</dbReference>
<dbReference type="InterPro" id="IPR006680">
    <property type="entry name" value="Amidohydro-rel"/>
</dbReference>
<evidence type="ECO:0000313" key="3">
    <source>
        <dbReference type="Proteomes" id="UP000194664"/>
    </source>
</evidence>
<dbReference type="Pfam" id="PF04909">
    <property type="entry name" value="Amidohydro_2"/>
    <property type="match status" value="1"/>
</dbReference>
<evidence type="ECO:0000259" key="1">
    <source>
        <dbReference type="Pfam" id="PF04909"/>
    </source>
</evidence>
<dbReference type="Proteomes" id="UP000194664">
    <property type="component" value="Unassembled WGS sequence"/>
</dbReference>
<dbReference type="RefSeq" id="WP_086450721.1">
    <property type="nucleotide sequence ID" value="NZ_MSPP01000002.1"/>
</dbReference>
<reference evidence="2 3" key="1">
    <citation type="submission" date="2016-12" db="EMBL/GenBank/DDBJ databases">
        <title>The draft genome sequence of HSLHS2.</title>
        <authorList>
            <person name="Hu D."/>
            <person name="Wang L."/>
            <person name="Shao Z."/>
        </authorList>
    </citation>
    <scope>NUCLEOTIDE SEQUENCE [LARGE SCALE GENOMIC DNA]</scope>
    <source>
        <strain evidence="2">MCCC 1A06712</strain>
    </source>
</reference>
<organism evidence="2 3">
    <name type="scientific">Marivivens niveibacter</name>
    <dbReference type="NCBI Taxonomy" id="1930667"/>
    <lineage>
        <taxon>Bacteria</taxon>
        <taxon>Pseudomonadati</taxon>
        <taxon>Pseudomonadota</taxon>
        <taxon>Alphaproteobacteria</taxon>
        <taxon>Rhodobacterales</taxon>
        <taxon>Paracoccaceae</taxon>
        <taxon>Marivivens group</taxon>
        <taxon>Marivivens</taxon>
    </lineage>
</organism>
<protein>
    <submittedName>
        <fullName evidence="2">2-pyrone-4,6-dicarboxylate hydrolase</fullName>
    </submittedName>
</protein>
<name>A0A251WY01_9RHOB</name>
<accession>A0A251WY01</accession>
<dbReference type="InterPro" id="IPR052358">
    <property type="entry name" value="Aro_Compnd_Degr_Hydrolases"/>
</dbReference>
<dbReference type="PANTHER" id="PTHR35563">
    <property type="entry name" value="BARREL METAL-DEPENDENT HYDROLASE, PUTATIVE (AFU_ORTHOLOGUE AFUA_1G16240)-RELATED"/>
    <property type="match status" value="1"/>
</dbReference>
<gene>
    <name evidence="2" type="ORF">BVC71_05805</name>
</gene>
<feature type="domain" description="Amidohydrolase-related" evidence="1">
    <location>
        <begin position="9"/>
        <end position="274"/>
    </location>
</feature>
<proteinExistence type="predicted"/>